<evidence type="ECO:0000256" key="2">
    <source>
        <dbReference type="ARBA" id="ARBA00008879"/>
    </source>
</evidence>
<dbReference type="FunFam" id="1.10.10.60:FF:000005">
    <property type="entry name" value="POU domain protein"/>
    <property type="match status" value="1"/>
</dbReference>
<evidence type="ECO:0000256" key="3">
    <source>
        <dbReference type="ARBA" id="ARBA00023125"/>
    </source>
</evidence>
<dbReference type="PRINTS" id="PR00028">
    <property type="entry name" value="POUDOMAIN"/>
</dbReference>
<keyword evidence="14" id="KW-1185">Reference proteome</keyword>
<dbReference type="PRINTS" id="PR00029">
    <property type="entry name" value="OCTAMER"/>
</dbReference>
<feature type="domain" description="Homeobox" evidence="11">
    <location>
        <begin position="274"/>
        <end position="334"/>
    </location>
</feature>
<accession>A0A7M4E7G3</accession>
<reference evidence="13" key="1">
    <citation type="submission" date="2025-08" db="UniProtKB">
        <authorList>
            <consortium name="Ensembl"/>
        </authorList>
    </citation>
    <scope>IDENTIFICATION</scope>
</reference>
<evidence type="ECO:0000256" key="1">
    <source>
        <dbReference type="ARBA" id="ARBA00004123"/>
    </source>
</evidence>
<evidence type="ECO:0000256" key="10">
    <source>
        <dbReference type="SAM" id="MobiDB-lite"/>
    </source>
</evidence>
<dbReference type="PROSITE" id="PS00465">
    <property type="entry name" value="POU_2"/>
    <property type="match status" value="1"/>
</dbReference>
<dbReference type="GeneTree" id="ENSGT00940000157627"/>
<evidence type="ECO:0000256" key="5">
    <source>
        <dbReference type="ARBA" id="ARBA00023163"/>
    </source>
</evidence>
<feature type="domain" description="POU-specific" evidence="12">
    <location>
        <begin position="178"/>
        <end position="252"/>
    </location>
</feature>
<evidence type="ECO:0000313" key="13">
    <source>
        <dbReference type="Ensembl" id="ENSCPRP00005005458.1"/>
    </source>
</evidence>
<dbReference type="PROSITE" id="PS00035">
    <property type="entry name" value="POU_1"/>
    <property type="match status" value="1"/>
</dbReference>
<name>A0A7M4E7G3_CROPO</name>
<dbReference type="PROSITE" id="PS00027">
    <property type="entry name" value="HOMEOBOX_1"/>
    <property type="match status" value="1"/>
</dbReference>
<dbReference type="GO" id="GO:0000978">
    <property type="term" value="F:RNA polymerase II cis-regulatory region sequence-specific DNA binding"/>
    <property type="evidence" value="ECO:0007669"/>
    <property type="project" value="TreeGrafter"/>
</dbReference>
<dbReference type="Proteomes" id="UP000594220">
    <property type="component" value="Unplaced"/>
</dbReference>
<keyword evidence="4 7" id="KW-0371">Homeobox</keyword>
<dbReference type="SUPFAM" id="SSF46689">
    <property type="entry name" value="Homeodomain-like"/>
    <property type="match status" value="1"/>
</dbReference>
<organism evidence="13 14">
    <name type="scientific">Crocodylus porosus</name>
    <name type="common">Saltwater crocodile</name>
    <name type="synonym">Estuarine crocodile</name>
    <dbReference type="NCBI Taxonomy" id="8502"/>
    <lineage>
        <taxon>Eukaryota</taxon>
        <taxon>Metazoa</taxon>
        <taxon>Chordata</taxon>
        <taxon>Craniata</taxon>
        <taxon>Vertebrata</taxon>
        <taxon>Euteleostomi</taxon>
        <taxon>Archelosauria</taxon>
        <taxon>Archosauria</taxon>
        <taxon>Crocodylia</taxon>
        <taxon>Longirostres</taxon>
        <taxon>Crocodylidae</taxon>
        <taxon>Crocodylus</taxon>
    </lineage>
</organism>
<keyword evidence="3 7" id="KW-0238">DNA-binding</keyword>
<evidence type="ECO:0000259" key="11">
    <source>
        <dbReference type="PROSITE" id="PS50071"/>
    </source>
</evidence>
<evidence type="ECO:0000256" key="7">
    <source>
        <dbReference type="PROSITE-ProRule" id="PRU00108"/>
    </source>
</evidence>
<feature type="DNA-binding region" description="Homeobox" evidence="7">
    <location>
        <begin position="276"/>
        <end position="335"/>
    </location>
</feature>
<keyword evidence="5 9" id="KW-0804">Transcription</keyword>
<evidence type="ECO:0000313" key="14">
    <source>
        <dbReference type="Proteomes" id="UP000594220"/>
    </source>
</evidence>
<proteinExistence type="inferred from homology"/>
<dbReference type="FunFam" id="1.10.260.40:FF:000001">
    <property type="entry name" value="POU domain protein"/>
    <property type="match status" value="1"/>
</dbReference>
<evidence type="ECO:0000259" key="12">
    <source>
        <dbReference type="PROSITE" id="PS51179"/>
    </source>
</evidence>
<protein>
    <recommendedName>
        <fullName evidence="9">POU domain protein</fullName>
    </recommendedName>
</protein>
<dbReference type="InterPro" id="IPR000972">
    <property type="entry name" value="TF_octamer"/>
</dbReference>
<comment type="similarity">
    <text evidence="2">Belongs to the POU transcription factor family. Class-2 subfamily.</text>
</comment>
<dbReference type="InterPro" id="IPR000327">
    <property type="entry name" value="POU_dom"/>
</dbReference>
<dbReference type="InterPro" id="IPR017970">
    <property type="entry name" value="Homeobox_CS"/>
</dbReference>
<dbReference type="SMART" id="SM00352">
    <property type="entry name" value="POU"/>
    <property type="match status" value="1"/>
</dbReference>
<dbReference type="InterPro" id="IPR010982">
    <property type="entry name" value="Lambda_DNA-bd_dom_sf"/>
</dbReference>
<evidence type="ECO:0000256" key="6">
    <source>
        <dbReference type="ARBA" id="ARBA00023242"/>
    </source>
</evidence>
<feature type="compositionally biased region" description="Polar residues" evidence="10">
    <location>
        <begin position="398"/>
        <end position="407"/>
    </location>
</feature>
<feature type="region of interest" description="Disordered" evidence="10">
    <location>
        <begin position="349"/>
        <end position="407"/>
    </location>
</feature>
<comment type="subcellular location">
    <subcellularLocation>
        <location evidence="1 7 8">Nucleus</location>
    </subcellularLocation>
</comment>
<dbReference type="GO" id="GO:0005634">
    <property type="term" value="C:nucleus"/>
    <property type="evidence" value="ECO:0007669"/>
    <property type="project" value="UniProtKB-SubCell"/>
</dbReference>
<gene>
    <name evidence="13" type="primary">POU2F3</name>
</gene>
<dbReference type="Pfam" id="PF00046">
    <property type="entry name" value="Homeodomain"/>
    <property type="match status" value="1"/>
</dbReference>
<reference evidence="13" key="2">
    <citation type="submission" date="2025-09" db="UniProtKB">
        <authorList>
            <consortium name="Ensembl"/>
        </authorList>
    </citation>
    <scope>IDENTIFICATION</scope>
</reference>
<dbReference type="OMA" id="HTEIKMS"/>
<dbReference type="InterPro" id="IPR001356">
    <property type="entry name" value="HD"/>
</dbReference>
<dbReference type="PROSITE" id="PS50071">
    <property type="entry name" value="HOMEOBOX_2"/>
    <property type="match status" value="1"/>
</dbReference>
<dbReference type="InterPro" id="IPR009057">
    <property type="entry name" value="Homeodomain-like_sf"/>
</dbReference>
<feature type="compositionally biased region" description="Low complexity" evidence="10">
    <location>
        <begin position="365"/>
        <end position="397"/>
    </location>
</feature>
<dbReference type="InterPro" id="IPR050255">
    <property type="entry name" value="POU_domain_TF"/>
</dbReference>
<dbReference type="Pfam" id="PF00157">
    <property type="entry name" value="Pou"/>
    <property type="match status" value="1"/>
</dbReference>
<evidence type="ECO:0000256" key="9">
    <source>
        <dbReference type="RuleBase" id="RU361194"/>
    </source>
</evidence>
<evidence type="ECO:0000256" key="8">
    <source>
        <dbReference type="RuleBase" id="RU000682"/>
    </source>
</evidence>
<keyword evidence="6 7" id="KW-0539">Nucleus</keyword>
<dbReference type="PANTHER" id="PTHR11636">
    <property type="entry name" value="POU DOMAIN"/>
    <property type="match status" value="1"/>
</dbReference>
<dbReference type="CDD" id="cd00086">
    <property type="entry name" value="homeodomain"/>
    <property type="match status" value="1"/>
</dbReference>
<dbReference type="Ensembl" id="ENSCPRT00005006404.1">
    <property type="protein sequence ID" value="ENSCPRP00005005458.1"/>
    <property type="gene ID" value="ENSCPRG00005003901.1"/>
</dbReference>
<evidence type="ECO:0000256" key="4">
    <source>
        <dbReference type="ARBA" id="ARBA00023155"/>
    </source>
</evidence>
<dbReference type="PROSITE" id="PS51179">
    <property type="entry name" value="POU_3"/>
    <property type="match status" value="1"/>
</dbReference>
<dbReference type="SMART" id="SM00389">
    <property type="entry name" value="HOX"/>
    <property type="match status" value="1"/>
</dbReference>
<dbReference type="SUPFAM" id="SSF47413">
    <property type="entry name" value="lambda repressor-like DNA-binding domains"/>
    <property type="match status" value="1"/>
</dbReference>
<dbReference type="Gene3D" id="1.10.10.60">
    <property type="entry name" value="Homeodomain-like"/>
    <property type="match status" value="1"/>
</dbReference>
<dbReference type="InterPro" id="IPR013847">
    <property type="entry name" value="POU"/>
</dbReference>
<sequence>GNGLRFFHARILLGSDVRQERTPRFLWLRVIHMPSVLIQLFCSPSQIKTEDLSDSLQSTIPPRSGPFVQGPSMMPGSQIAGDMNSLHTLQQLVLLPGHVQSVPQFLLSQTQAGQQALQPSLLSYQQQQSSLILSQPGPSLASQAVGRSGLPGSSVEAHLDMPQHLQVAKHLPSSAACEEPSDLEELEKFAKTFKQRRIKLGFTQGDVGLAMGKLYGNDFSQTTISRFEALNLSFKNMCKLKPLLEKWLSDAESAPLDSSMSTPSSYPLVSEMFGRKRKKRTSIETNIRSTLEKRFQDNPKPSSEEISLIAEQLSMEKEVVRVWFCNRRQKEKRISCPVPTPIKSPIYNSRLVRSVGPRHGEGVTSSCSPGNSSRPSSPGTVLHASSPSASQSHSKPAMNSSSFNSSG</sequence>
<dbReference type="GO" id="GO:0000981">
    <property type="term" value="F:DNA-binding transcription factor activity, RNA polymerase II-specific"/>
    <property type="evidence" value="ECO:0007669"/>
    <property type="project" value="InterPro"/>
</dbReference>
<dbReference type="AlphaFoldDB" id="A0A7M4E7G3"/>
<dbReference type="Gene3D" id="1.10.260.40">
    <property type="entry name" value="lambda repressor-like DNA-binding domains"/>
    <property type="match status" value="1"/>
</dbReference>
<dbReference type="PANTHER" id="PTHR11636:SF81">
    <property type="entry name" value="POU DOMAIN, CLASS 2, TRANSCRIPTION FACTOR 3"/>
    <property type="match status" value="1"/>
</dbReference>